<dbReference type="GO" id="GO:0015689">
    <property type="term" value="P:molybdate ion transport"/>
    <property type="evidence" value="ECO:0007669"/>
    <property type="project" value="TreeGrafter"/>
</dbReference>
<protein>
    <submittedName>
        <fullName evidence="1">Substrate-binding domain-containing protein</fullName>
    </submittedName>
</protein>
<sequence length="227" mass="23333">MANLVRVLSTLALKGAIGNLAAQFEAGAGARIDAGFAPTLALLERMRGGEGADVVILTKEALDDLAAKGIVAADSRADLARSFVGIAVKAGAAHPDIATPEALRTALLGGRVAYSRIGASGILFVQLIERLGIANEINARATIIPSGFTAERLITGEADLAVQQISELKLVPGVDIVGPIPRELQAPAVFSAGRLAASDNVDQSDRLLKFLASPEAAPALRESGLEP</sequence>
<dbReference type="Gene3D" id="3.40.190.10">
    <property type="entry name" value="Periplasmic binding protein-like II"/>
    <property type="match status" value="2"/>
</dbReference>
<evidence type="ECO:0000313" key="1">
    <source>
        <dbReference type="EMBL" id="QWG20550.1"/>
    </source>
</evidence>
<evidence type="ECO:0000313" key="2">
    <source>
        <dbReference type="Proteomes" id="UP000680805"/>
    </source>
</evidence>
<dbReference type="EMBL" id="CP076135">
    <property type="protein sequence ID" value="QWG20550.1"/>
    <property type="molecule type" value="Genomic_DNA"/>
</dbReference>
<dbReference type="Proteomes" id="UP000680805">
    <property type="component" value="Chromosome"/>
</dbReference>
<dbReference type="RefSeq" id="WP_215616014.1">
    <property type="nucleotide sequence ID" value="NZ_CP076135.1"/>
</dbReference>
<dbReference type="KEGG" id="bsei:KMZ68_12325"/>
<name>A0A975RUC6_9BRAD</name>
<dbReference type="AlphaFoldDB" id="A0A975RUC6"/>
<dbReference type="GO" id="GO:0030973">
    <property type="term" value="F:molybdate ion binding"/>
    <property type="evidence" value="ECO:0007669"/>
    <property type="project" value="TreeGrafter"/>
</dbReference>
<accession>A0A975RUC6</accession>
<gene>
    <name evidence="1" type="ORF">KMZ68_12325</name>
</gene>
<reference evidence="1" key="1">
    <citation type="submission" date="2021-06" db="EMBL/GenBank/DDBJ databases">
        <title>Bradyrhizobium sp. S2-11-2 Genome sequencing.</title>
        <authorList>
            <person name="Jin L."/>
        </authorList>
    </citation>
    <scope>NUCLEOTIDE SEQUENCE</scope>
    <source>
        <strain evidence="1">S2-11-2</strain>
    </source>
</reference>
<dbReference type="SUPFAM" id="SSF53850">
    <property type="entry name" value="Periplasmic binding protein-like II"/>
    <property type="match status" value="1"/>
</dbReference>
<organism evidence="1 2">
    <name type="scientific">Bradyrhizobium sediminis</name>
    <dbReference type="NCBI Taxonomy" id="2840469"/>
    <lineage>
        <taxon>Bacteria</taxon>
        <taxon>Pseudomonadati</taxon>
        <taxon>Pseudomonadota</taxon>
        <taxon>Alphaproteobacteria</taxon>
        <taxon>Hyphomicrobiales</taxon>
        <taxon>Nitrobacteraceae</taxon>
        <taxon>Bradyrhizobium</taxon>
    </lineage>
</organism>
<dbReference type="Pfam" id="PF13531">
    <property type="entry name" value="SBP_bac_11"/>
    <property type="match status" value="1"/>
</dbReference>
<dbReference type="PANTHER" id="PTHR30632:SF11">
    <property type="entry name" value="BLR4797 PROTEIN"/>
    <property type="match status" value="1"/>
</dbReference>
<dbReference type="PANTHER" id="PTHR30632">
    <property type="entry name" value="MOLYBDATE-BINDING PERIPLASMIC PROTEIN"/>
    <property type="match status" value="1"/>
</dbReference>
<proteinExistence type="predicted"/>
<dbReference type="InterPro" id="IPR050682">
    <property type="entry name" value="ModA/WtpA"/>
</dbReference>